<proteinExistence type="predicted"/>
<keyword evidence="3" id="KW-1185">Reference proteome</keyword>
<dbReference type="EMBL" id="JAPQKT010000006">
    <property type="protein sequence ID" value="KAJ5227363.1"/>
    <property type="molecule type" value="Genomic_DNA"/>
</dbReference>
<reference evidence="2" key="2">
    <citation type="journal article" date="2023" name="IMA Fungus">
        <title>Comparative genomic study of the Penicillium genus elucidates a diverse pangenome and 15 lateral gene transfer events.</title>
        <authorList>
            <person name="Petersen C."/>
            <person name="Sorensen T."/>
            <person name="Nielsen M.R."/>
            <person name="Sondergaard T.E."/>
            <person name="Sorensen J.L."/>
            <person name="Fitzpatrick D.A."/>
            <person name="Frisvad J.C."/>
            <person name="Nielsen K.L."/>
        </authorList>
    </citation>
    <scope>NUCLEOTIDE SEQUENCE</scope>
    <source>
        <strain evidence="2">IBT 23319</strain>
    </source>
</reference>
<feature type="transmembrane region" description="Helical" evidence="1">
    <location>
        <begin position="34"/>
        <end position="59"/>
    </location>
</feature>
<reference evidence="2" key="1">
    <citation type="submission" date="2022-11" db="EMBL/GenBank/DDBJ databases">
        <authorList>
            <person name="Petersen C."/>
        </authorList>
    </citation>
    <scope>NUCLEOTIDE SEQUENCE</scope>
    <source>
        <strain evidence="2">IBT 23319</strain>
    </source>
</reference>
<dbReference type="GeneID" id="81385454"/>
<feature type="transmembrane region" description="Helical" evidence="1">
    <location>
        <begin position="71"/>
        <end position="101"/>
    </location>
</feature>
<feature type="transmembrane region" description="Helical" evidence="1">
    <location>
        <begin position="107"/>
        <end position="131"/>
    </location>
</feature>
<evidence type="ECO:0000256" key="1">
    <source>
        <dbReference type="SAM" id="Phobius"/>
    </source>
</evidence>
<keyword evidence="1" id="KW-0472">Membrane</keyword>
<evidence type="ECO:0000313" key="2">
    <source>
        <dbReference type="EMBL" id="KAJ5227363.1"/>
    </source>
</evidence>
<keyword evidence="1" id="KW-0812">Transmembrane</keyword>
<gene>
    <name evidence="2" type="ORF">N7469_007369</name>
</gene>
<dbReference type="AlphaFoldDB" id="A0A9W9NYI6"/>
<protein>
    <submittedName>
        <fullName evidence="2">Uncharacterized protein</fullName>
    </submittedName>
</protein>
<name>A0A9W9NYI6_PENCI</name>
<comment type="caution">
    <text evidence="2">The sequence shown here is derived from an EMBL/GenBank/DDBJ whole genome shotgun (WGS) entry which is preliminary data.</text>
</comment>
<dbReference type="RefSeq" id="XP_056499728.1">
    <property type="nucleotide sequence ID" value="XM_056646287.1"/>
</dbReference>
<dbReference type="Proteomes" id="UP001147733">
    <property type="component" value="Unassembled WGS sequence"/>
</dbReference>
<evidence type="ECO:0000313" key="3">
    <source>
        <dbReference type="Proteomes" id="UP001147733"/>
    </source>
</evidence>
<organism evidence="2 3">
    <name type="scientific">Penicillium citrinum</name>
    <dbReference type="NCBI Taxonomy" id="5077"/>
    <lineage>
        <taxon>Eukaryota</taxon>
        <taxon>Fungi</taxon>
        <taxon>Dikarya</taxon>
        <taxon>Ascomycota</taxon>
        <taxon>Pezizomycotina</taxon>
        <taxon>Eurotiomycetes</taxon>
        <taxon>Eurotiomycetidae</taxon>
        <taxon>Eurotiales</taxon>
        <taxon>Aspergillaceae</taxon>
        <taxon>Penicillium</taxon>
    </lineage>
</organism>
<sequence length="145" mass="15492">MKRWMSVIVGSLAIIAPAVVLVMRLPVLLEVERAVVWVVVVAVAIAPVRSPALIGILLIPMWLTKGRLEVGILALVTDLMIEGLLTMIDWPILIIAIAVKVRSTREVAVATISLLSSSVAASAAAAVVLILESRIFSPVPDILWS</sequence>
<keyword evidence="1" id="KW-1133">Transmembrane helix</keyword>
<accession>A0A9W9NYI6</accession>